<dbReference type="PANTHER" id="PTHR37544:SF1">
    <property type="entry name" value="PHOSPHORIBOSYLAMINOIMIDAZOLE-SUCCINOCARBOXAMIDE SYNTHASE"/>
    <property type="match status" value="1"/>
</dbReference>
<feature type="transmembrane region" description="Helical" evidence="1">
    <location>
        <begin position="12"/>
        <end position="31"/>
    </location>
</feature>
<keyword evidence="1" id="KW-0472">Membrane</keyword>
<dbReference type="Pfam" id="PF11915">
    <property type="entry name" value="DUF3433"/>
    <property type="match status" value="1"/>
</dbReference>
<evidence type="ECO:0000313" key="3">
    <source>
        <dbReference type="Proteomes" id="UP000237631"/>
    </source>
</evidence>
<feature type="transmembrane region" description="Helical" evidence="1">
    <location>
        <begin position="578"/>
        <end position="598"/>
    </location>
</feature>
<accession>A0A2S6C037</accession>
<organism evidence="2 3">
    <name type="scientific">Cercospora berteroae</name>
    <dbReference type="NCBI Taxonomy" id="357750"/>
    <lineage>
        <taxon>Eukaryota</taxon>
        <taxon>Fungi</taxon>
        <taxon>Dikarya</taxon>
        <taxon>Ascomycota</taxon>
        <taxon>Pezizomycotina</taxon>
        <taxon>Dothideomycetes</taxon>
        <taxon>Dothideomycetidae</taxon>
        <taxon>Mycosphaerellales</taxon>
        <taxon>Mycosphaerellaceae</taxon>
        <taxon>Cercospora</taxon>
    </lineage>
</organism>
<keyword evidence="1" id="KW-0812">Transmembrane</keyword>
<feature type="transmembrane region" description="Helical" evidence="1">
    <location>
        <begin position="76"/>
        <end position="97"/>
    </location>
</feature>
<gene>
    <name evidence="2" type="ORF">CBER1_11606</name>
</gene>
<dbReference type="InterPro" id="IPR021840">
    <property type="entry name" value="DUF3433"/>
</dbReference>
<name>A0A2S6C037_9PEZI</name>
<protein>
    <submittedName>
        <fullName evidence="2">Uncharacterized protein</fullName>
    </submittedName>
</protein>
<dbReference type="Proteomes" id="UP000237631">
    <property type="component" value="Unassembled WGS sequence"/>
</dbReference>
<dbReference type="PANTHER" id="PTHR37544">
    <property type="entry name" value="SPRAY-RELATED"/>
    <property type="match status" value="1"/>
</dbReference>
<dbReference type="EMBL" id="PNEN01001610">
    <property type="protein sequence ID" value="PPJ53076.1"/>
    <property type="molecule type" value="Genomic_DNA"/>
</dbReference>
<feature type="transmembrane region" description="Helical" evidence="1">
    <location>
        <begin position="158"/>
        <end position="176"/>
    </location>
</feature>
<proteinExistence type="predicted"/>
<feature type="transmembrane region" description="Helical" evidence="1">
    <location>
        <begin position="188"/>
        <end position="209"/>
    </location>
</feature>
<dbReference type="OrthoDB" id="3649451at2759"/>
<dbReference type="STRING" id="357750.A0A2S6C037"/>
<reference evidence="3" key="1">
    <citation type="journal article" date="2017" name="bioRxiv">
        <title>Conservation of a gene cluster reveals novel cercosporin biosynthetic mechanisms and extends production to the genus Colletotrichum.</title>
        <authorList>
            <person name="de Jonge R."/>
            <person name="Ebert M.K."/>
            <person name="Huitt-Roehl C.R."/>
            <person name="Pal P."/>
            <person name="Suttle J.C."/>
            <person name="Spanner R.E."/>
            <person name="Neubauer J.D."/>
            <person name="Jurick W.M.II."/>
            <person name="Stott K.A."/>
            <person name="Secor G.A."/>
            <person name="Thomma B.P.H.J."/>
            <person name="Van de Peer Y."/>
            <person name="Townsend C.A."/>
            <person name="Bolton M.D."/>
        </authorList>
    </citation>
    <scope>NUCLEOTIDE SEQUENCE [LARGE SCALE GENOMIC DNA]</scope>
    <source>
        <strain evidence="3">CBS538.71</strain>
    </source>
</reference>
<sequence length="706" mass="77032">MRKQVLLPSTNVLNGTVVLICILCSAAQNVVRHHPSSIATIAIVLASSTDIQKLPVRAGPSRTKKPQVWVPLSARHYMMCLTVGAPLVAIVILEILFTISDRNQGVTDVTNTEDTATYLSCYLSALVMFAIATSFNGLDFTLSSFAPYSLLRSGSVPAARGIGFHILGSYPLLALCKSLRVKHWASALSNSAGILGGFLTVISSGLWVVGRNVVLSRAVQVPLAHTWNATWHNSPQVGDSGAAVTLDMIQKGGATTGPLVWNDHVLPALGTEVTMSGELPAYVTGSSSFNYTFEINALRPYLECEPVSEENISTAVFADNSPQNFINVSFPLKGLCQKGGRNGTNAYFEVSYSMILSKEREWTGKLLDLHLGPFFDRTVFTESSAYNVTEKMLEYGEPSWGPDNMMGCPSIGVIIGEFVEEVQLSVTYHGNQTNTPALIGASAPRPKPGQSRFLTNGTDGFDAFPYRMQTYIGVYDYGGGRGNLSAFSAGRGEFSDWIDSFADNIVNGPDGVPYEELRGKANQDNLIRATQKLYNKYMTLVIDANFRQSLSNPQDHPIVTGRLEVLSSRLHVNFVSKMILQVVFASMIIMGSFAFWLADLRETLPRKPTSIASTMAFRAGSDLCGSAGSPPLIPPNALQMNSAEVARVFDGWFSSLGWWSKSRKAGSNGSEGMMTDKQEEERRFGIDVGVPDRLGFRRRRNVFRRK</sequence>
<evidence type="ECO:0000313" key="2">
    <source>
        <dbReference type="EMBL" id="PPJ53076.1"/>
    </source>
</evidence>
<keyword evidence="1" id="KW-1133">Transmembrane helix</keyword>
<evidence type="ECO:0000256" key="1">
    <source>
        <dbReference type="SAM" id="Phobius"/>
    </source>
</evidence>
<feature type="transmembrane region" description="Helical" evidence="1">
    <location>
        <begin position="118"/>
        <end position="138"/>
    </location>
</feature>
<dbReference type="AlphaFoldDB" id="A0A2S6C037"/>
<comment type="caution">
    <text evidence="2">The sequence shown here is derived from an EMBL/GenBank/DDBJ whole genome shotgun (WGS) entry which is preliminary data.</text>
</comment>
<keyword evidence="3" id="KW-1185">Reference proteome</keyword>